<keyword evidence="2" id="KW-1185">Reference proteome</keyword>
<dbReference type="EMBL" id="JEOB01000001">
    <property type="protein sequence ID" value="EXM40599.1"/>
    <property type="molecule type" value="Genomic_DNA"/>
</dbReference>
<dbReference type="Proteomes" id="UP000021369">
    <property type="component" value="Unassembled WGS sequence"/>
</dbReference>
<sequence length="272" mass="30652">MQLFISDLDGTLLDRNAEVTEYTKNALNRLIAKGMNFTVATARTYSSAGRILAGLDLKLPLILMNGVLIYDPVSKDYEVINKLPQDDVERIVGLCEKLGLSPFIYLMNGSVMSTAYRELTNQAMVDFYEERVRKYGKAFIHTEKPAELDGDVIYFCFLDNFDKLQPMQEVLSNIPSLKTAFYHDIYGDEWYLEVFSASASKESGVRYLREKYGFEKITAFGDNLNDLPMFSASDECISVSNAAEELLKTSDKVIGANTEDGVAKYLEEEFDG</sequence>
<dbReference type="SUPFAM" id="SSF56784">
    <property type="entry name" value="HAD-like"/>
    <property type="match status" value="1"/>
</dbReference>
<dbReference type="SFLD" id="SFLDS00003">
    <property type="entry name" value="Haloacid_Dehalogenase"/>
    <property type="match status" value="1"/>
</dbReference>
<dbReference type="GO" id="GO:0005829">
    <property type="term" value="C:cytosol"/>
    <property type="evidence" value="ECO:0007669"/>
    <property type="project" value="TreeGrafter"/>
</dbReference>
<dbReference type="InterPro" id="IPR023214">
    <property type="entry name" value="HAD_sf"/>
</dbReference>
<dbReference type="Gene3D" id="3.40.50.1000">
    <property type="entry name" value="HAD superfamily/HAD-like"/>
    <property type="match status" value="1"/>
</dbReference>
<dbReference type="SFLD" id="SFLDG01140">
    <property type="entry name" value="C2.B:_Phosphomannomutase_and_P"/>
    <property type="match status" value="1"/>
</dbReference>
<organism evidence="1 2">
    <name type="scientific">Ruminococcus albus SY3</name>
    <dbReference type="NCBI Taxonomy" id="1341156"/>
    <lineage>
        <taxon>Bacteria</taxon>
        <taxon>Bacillati</taxon>
        <taxon>Bacillota</taxon>
        <taxon>Clostridia</taxon>
        <taxon>Eubacteriales</taxon>
        <taxon>Oscillospiraceae</taxon>
        <taxon>Ruminococcus</taxon>
    </lineage>
</organism>
<dbReference type="PANTHER" id="PTHR10000">
    <property type="entry name" value="PHOSPHOSERINE PHOSPHATASE"/>
    <property type="match status" value="1"/>
</dbReference>
<dbReference type="NCBIfam" id="TIGR01484">
    <property type="entry name" value="HAD-SF-IIB"/>
    <property type="match status" value="1"/>
</dbReference>
<reference evidence="1 2" key="1">
    <citation type="submission" date="2013-06" db="EMBL/GenBank/DDBJ databases">
        <title>Rumen cellulosomics: divergent fiber-degrading strategies revealed by comparative genome-wide analysis of six Ruminococcal strains.</title>
        <authorList>
            <person name="Dassa B."/>
            <person name="Borovok I."/>
            <person name="Lamed R."/>
            <person name="Flint H."/>
            <person name="Yeoman C.J."/>
            <person name="White B."/>
            <person name="Bayer E.A."/>
        </authorList>
    </citation>
    <scope>NUCLEOTIDE SEQUENCE [LARGE SCALE GENOMIC DNA]</scope>
    <source>
        <strain evidence="1 2">SY3</strain>
    </source>
</reference>
<dbReference type="GO" id="GO:0016791">
    <property type="term" value="F:phosphatase activity"/>
    <property type="evidence" value="ECO:0007669"/>
    <property type="project" value="TreeGrafter"/>
</dbReference>
<evidence type="ECO:0000313" key="1">
    <source>
        <dbReference type="EMBL" id="EXM40599.1"/>
    </source>
</evidence>
<dbReference type="RefSeq" id="WP_037284689.1">
    <property type="nucleotide sequence ID" value="NZ_JEOB01000001.1"/>
</dbReference>
<dbReference type="PATRIC" id="fig|1341156.4.peg.116"/>
<name>A0A011UIW1_RUMAL</name>
<gene>
    <name evidence="1" type="ORF">RASY3_01970</name>
</gene>
<dbReference type="InterPro" id="IPR036412">
    <property type="entry name" value="HAD-like_sf"/>
</dbReference>
<accession>A0A011UIW1</accession>
<comment type="caution">
    <text evidence="1">The sequence shown here is derived from an EMBL/GenBank/DDBJ whole genome shotgun (WGS) entry which is preliminary data.</text>
</comment>
<dbReference type="OrthoDB" id="9810101at2"/>
<dbReference type="InterPro" id="IPR000150">
    <property type="entry name" value="Cof"/>
</dbReference>
<dbReference type="PANTHER" id="PTHR10000:SF8">
    <property type="entry name" value="HAD SUPERFAMILY HYDROLASE-LIKE, TYPE 3"/>
    <property type="match status" value="1"/>
</dbReference>
<dbReference type="Pfam" id="PF08282">
    <property type="entry name" value="Hydrolase_3"/>
    <property type="match status" value="1"/>
</dbReference>
<dbReference type="AlphaFoldDB" id="A0A011UIW1"/>
<proteinExistence type="predicted"/>
<evidence type="ECO:0000313" key="2">
    <source>
        <dbReference type="Proteomes" id="UP000021369"/>
    </source>
</evidence>
<dbReference type="NCBIfam" id="TIGR00099">
    <property type="entry name" value="Cof-subfamily"/>
    <property type="match status" value="1"/>
</dbReference>
<dbReference type="GO" id="GO:0000287">
    <property type="term" value="F:magnesium ion binding"/>
    <property type="evidence" value="ECO:0007669"/>
    <property type="project" value="TreeGrafter"/>
</dbReference>
<dbReference type="Gene3D" id="3.30.1240.10">
    <property type="match status" value="1"/>
</dbReference>
<protein>
    <submittedName>
        <fullName evidence="1">Haloacid dehalogenase</fullName>
    </submittedName>
</protein>
<dbReference type="InterPro" id="IPR006379">
    <property type="entry name" value="HAD-SF_hydro_IIB"/>
</dbReference>